<feature type="non-terminal residue" evidence="6">
    <location>
        <position position="1"/>
    </location>
</feature>
<accession>A0ABU9GUH2</accession>
<proteinExistence type="inferred from homology"/>
<comment type="caution">
    <text evidence="6">The sequence shown here is derived from an EMBL/GenBank/DDBJ whole genome shotgun (WGS) entry which is preliminary data.</text>
</comment>
<dbReference type="PANTHER" id="PTHR30290">
    <property type="entry name" value="PERIPLASMIC BINDING COMPONENT OF ABC TRANSPORTER"/>
    <property type="match status" value="1"/>
</dbReference>
<evidence type="ECO:0000256" key="3">
    <source>
        <dbReference type="ARBA" id="ARBA00022448"/>
    </source>
</evidence>
<dbReference type="SUPFAM" id="SSF53850">
    <property type="entry name" value="Periplasmic binding protein-like II"/>
    <property type="match status" value="1"/>
</dbReference>
<evidence type="ECO:0000256" key="1">
    <source>
        <dbReference type="ARBA" id="ARBA00004196"/>
    </source>
</evidence>
<keyword evidence="7" id="KW-1185">Reference proteome</keyword>
<reference evidence="6 7" key="1">
    <citation type="submission" date="2024-02" db="EMBL/GenBank/DDBJ databases">
        <title>Bacteria isolated from the canopy kelp, Nereocystis luetkeana.</title>
        <authorList>
            <person name="Pfister C.A."/>
            <person name="Younker I.T."/>
            <person name="Light S.H."/>
        </authorList>
    </citation>
    <scope>NUCLEOTIDE SEQUENCE [LARGE SCALE GENOMIC DNA]</scope>
    <source>
        <strain evidence="6 7">TI.1.05</strain>
    </source>
</reference>
<feature type="domain" description="Solute-binding protein family 5" evidence="5">
    <location>
        <begin position="5"/>
        <end position="88"/>
    </location>
</feature>
<comment type="similarity">
    <text evidence="2">Belongs to the bacterial solute-binding protein 5 family.</text>
</comment>
<comment type="subcellular location">
    <subcellularLocation>
        <location evidence="1">Cell envelope</location>
    </subcellularLocation>
</comment>
<evidence type="ECO:0000313" key="6">
    <source>
        <dbReference type="EMBL" id="MEL0630952.1"/>
    </source>
</evidence>
<evidence type="ECO:0000256" key="2">
    <source>
        <dbReference type="ARBA" id="ARBA00005695"/>
    </source>
</evidence>
<evidence type="ECO:0000256" key="4">
    <source>
        <dbReference type="ARBA" id="ARBA00022729"/>
    </source>
</evidence>
<sequence>CCETTENKTFTFHLRIDANWSNRDPVTAEDFVYSFQRAVEPATASPYAWYLEMTSMLNAADIVAGKKDKSTLVVKAIDANTFEVTLEH</sequence>
<protein>
    <submittedName>
        <fullName evidence="6">ABC transporter substrate-binding protein</fullName>
    </submittedName>
</protein>
<dbReference type="PANTHER" id="PTHR30290:SF10">
    <property type="entry name" value="PERIPLASMIC OLIGOPEPTIDE-BINDING PROTEIN-RELATED"/>
    <property type="match status" value="1"/>
</dbReference>
<name>A0ABU9GUH2_9GAMM</name>
<evidence type="ECO:0000259" key="5">
    <source>
        <dbReference type="Pfam" id="PF00496"/>
    </source>
</evidence>
<dbReference type="RefSeq" id="WP_341599119.1">
    <property type="nucleotide sequence ID" value="NZ_JBAKAZ010000197.1"/>
</dbReference>
<dbReference type="Pfam" id="PF00496">
    <property type="entry name" value="SBP_bac_5"/>
    <property type="match status" value="1"/>
</dbReference>
<dbReference type="InterPro" id="IPR000914">
    <property type="entry name" value="SBP_5_dom"/>
</dbReference>
<keyword evidence="3" id="KW-0813">Transport</keyword>
<dbReference type="Proteomes" id="UP001369082">
    <property type="component" value="Unassembled WGS sequence"/>
</dbReference>
<dbReference type="InterPro" id="IPR039424">
    <property type="entry name" value="SBP_5"/>
</dbReference>
<feature type="non-terminal residue" evidence="6">
    <location>
        <position position="88"/>
    </location>
</feature>
<evidence type="ECO:0000313" key="7">
    <source>
        <dbReference type="Proteomes" id="UP001369082"/>
    </source>
</evidence>
<dbReference type="Gene3D" id="3.90.76.10">
    <property type="entry name" value="Dipeptide-binding Protein, Domain 1"/>
    <property type="match status" value="1"/>
</dbReference>
<organism evidence="6 7">
    <name type="scientific">Psychromonas aquatilis</name>
    <dbReference type="NCBI Taxonomy" id="2005072"/>
    <lineage>
        <taxon>Bacteria</taxon>
        <taxon>Pseudomonadati</taxon>
        <taxon>Pseudomonadota</taxon>
        <taxon>Gammaproteobacteria</taxon>
        <taxon>Alteromonadales</taxon>
        <taxon>Psychromonadaceae</taxon>
        <taxon>Psychromonas</taxon>
    </lineage>
</organism>
<gene>
    <name evidence="6" type="ORF">V6256_15330</name>
</gene>
<keyword evidence="4" id="KW-0732">Signal</keyword>
<dbReference type="EMBL" id="JBAKAZ010000197">
    <property type="protein sequence ID" value="MEL0630952.1"/>
    <property type="molecule type" value="Genomic_DNA"/>
</dbReference>